<keyword evidence="2" id="KW-1185">Reference proteome</keyword>
<organism evidence="1 2">
    <name type="scientific">Saccharothrix xinjiangensis</name>
    <dbReference type="NCBI Taxonomy" id="204798"/>
    <lineage>
        <taxon>Bacteria</taxon>
        <taxon>Bacillati</taxon>
        <taxon>Actinomycetota</taxon>
        <taxon>Actinomycetes</taxon>
        <taxon>Pseudonocardiales</taxon>
        <taxon>Pseudonocardiaceae</taxon>
        <taxon>Saccharothrix</taxon>
    </lineage>
</organism>
<gene>
    <name evidence="1" type="ORF">ACFPFM_24410</name>
</gene>
<name>A0ABV9Y5P7_9PSEU</name>
<reference evidence="2" key="1">
    <citation type="journal article" date="2019" name="Int. J. Syst. Evol. Microbiol.">
        <title>The Global Catalogue of Microorganisms (GCM) 10K type strain sequencing project: providing services to taxonomists for standard genome sequencing and annotation.</title>
        <authorList>
            <consortium name="The Broad Institute Genomics Platform"/>
            <consortium name="The Broad Institute Genome Sequencing Center for Infectious Disease"/>
            <person name="Wu L."/>
            <person name="Ma J."/>
        </authorList>
    </citation>
    <scope>NUCLEOTIDE SEQUENCE [LARGE SCALE GENOMIC DNA]</scope>
    <source>
        <strain evidence="2">KCTC 12848</strain>
    </source>
</reference>
<proteinExistence type="predicted"/>
<dbReference type="RefSeq" id="WP_344034616.1">
    <property type="nucleotide sequence ID" value="NZ_BAAAKE010000001.1"/>
</dbReference>
<dbReference type="Proteomes" id="UP001595833">
    <property type="component" value="Unassembled WGS sequence"/>
</dbReference>
<sequence length="189" mass="20523">MILPGIHTLVIEQPWGPARHLFGSRYEVRVRSESGEPQAAVTDRGLLGPLRRLLRLTGFSGRTRFALALTHRGQPVLLLDKGRWRPPTRVTRPDGSPVGAVRLEGRGAYALLDPAGQRLALFHEVASFSAGAITRRDGKRVRQDVLRLRPGTPEPLRSLAIATAVAYDVVRGAGTNHTGSGGFDFPTPV</sequence>
<evidence type="ECO:0000313" key="1">
    <source>
        <dbReference type="EMBL" id="MFC5056875.1"/>
    </source>
</evidence>
<evidence type="ECO:0008006" key="3">
    <source>
        <dbReference type="Google" id="ProtNLM"/>
    </source>
</evidence>
<protein>
    <recommendedName>
        <fullName evidence="3">Scramblase</fullName>
    </recommendedName>
</protein>
<comment type="caution">
    <text evidence="1">The sequence shown here is derived from an EMBL/GenBank/DDBJ whole genome shotgun (WGS) entry which is preliminary data.</text>
</comment>
<dbReference type="EMBL" id="JBHSJB010000023">
    <property type="protein sequence ID" value="MFC5056875.1"/>
    <property type="molecule type" value="Genomic_DNA"/>
</dbReference>
<accession>A0ABV9Y5P7</accession>
<evidence type="ECO:0000313" key="2">
    <source>
        <dbReference type="Proteomes" id="UP001595833"/>
    </source>
</evidence>